<evidence type="ECO:0000256" key="1">
    <source>
        <dbReference type="ARBA" id="ARBA00022723"/>
    </source>
</evidence>
<sequence length="509" mass="57200">MRLIFVLFDSLNRHALGAYGGRLLPTPNFDRLAACSATFDRHYVGSLPCMPARRDLMTGRLNFLHRAWGPLEPFDNAFPEVLRAASGTYSHLVTDHYHYFEDGGVGFHGRYSSWEFFRGQEKDKWKGLVAPPMERWRGTYHPTQFDGRTDPNANLPYYVSREQMREEAQFPLALCTAAALEFLETNRGADNWLLQLECFDPHEPFFAAARFRDGLPTNYRGPVLDWPRYGQPGYAPEEEAELRANYLALLAMCDEYLGRLLDWMDATGAWGDTALIVSTDHGLLLGEHEYWGKNRPPFFEEVAHIPLFLHHPDFASAAGTRRGALTQTTDLMPTILDIFGAPVPPEVRGRSLLPVLARDEPVREGVIYGQFGGAVNCCDGRFAYLRYPEAEGAEVQLHHYTLMPVHMRTFFEPQELARAELAGPFGFTKGMPVLKLPLVPDAAANMIHRYPLLDARTALYDLDSDPGQATPLDAPAEAVRLAGLMRRLMAEQEAPPEAYARLGLEGVGQ</sequence>
<reference evidence="4 5" key="1">
    <citation type="submission" date="2021-01" db="EMBL/GenBank/DDBJ databases">
        <title>Belnapia mucosa sp. nov. and Belnapia arida sp. nov., isolated from the Tabernas Desert (Almeria, Spain).</title>
        <authorList>
            <person name="Molina-Menor E."/>
            <person name="Vidal-Verdu A."/>
            <person name="Calonge A."/>
            <person name="Satari L."/>
            <person name="Pereto Magraner J."/>
            <person name="Porcar Miralles M."/>
        </authorList>
    </citation>
    <scope>NUCLEOTIDE SEQUENCE [LARGE SCALE GENOMIC DNA]</scope>
    <source>
        <strain evidence="4 5">T6</strain>
    </source>
</reference>
<keyword evidence="1" id="KW-0479">Metal-binding</keyword>
<keyword evidence="5" id="KW-1185">Reference proteome</keyword>
<dbReference type="CDD" id="cd16148">
    <property type="entry name" value="sulfatase_like"/>
    <property type="match status" value="1"/>
</dbReference>
<dbReference type="SUPFAM" id="SSF53649">
    <property type="entry name" value="Alkaline phosphatase-like"/>
    <property type="match status" value="1"/>
</dbReference>
<protein>
    <submittedName>
        <fullName evidence="4">Sulfatase</fullName>
    </submittedName>
</protein>
<accession>A0ABS1V3T0</accession>
<dbReference type="EMBL" id="JAEUXJ010000005">
    <property type="protein sequence ID" value="MBL6456341.1"/>
    <property type="molecule type" value="Genomic_DNA"/>
</dbReference>
<dbReference type="Gene3D" id="3.40.720.10">
    <property type="entry name" value="Alkaline Phosphatase, subunit A"/>
    <property type="match status" value="1"/>
</dbReference>
<name>A0ABS1V3T0_9PROT</name>
<evidence type="ECO:0000256" key="2">
    <source>
        <dbReference type="ARBA" id="ARBA00022801"/>
    </source>
</evidence>
<dbReference type="Proteomes" id="UP000606490">
    <property type="component" value="Unassembled WGS sequence"/>
</dbReference>
<evidence type="ECO:0000313" key="5">
    <source>
        <dbReference type="Proteomes" id="UP000606490"/>
    </source>
</evidence>
<evidence type="ECO:0000313" key="4">
    <source>
        <dbReference type="EMBL" id="MBL6456341.1"/>
    </source>
</evidence>
<dbReference type="RefSeq" id="WP_202826091.1">
    <property type="nucleotide sequence ID" value="NZ_JAEUXJ010000005.1"/>
</dbReference>
<feature type="domain" description="Sulfatase N-terminal" evidence="3">
    <location>
        <begin position="3"/>
        <end position="340"/>
    </location>
</feature>
<dbReference type="InterPro" id="IPR000917">
    <property type="entry name" value="Sulfatase_N"/>
</dbReference>
<dbReference type="PANTHER" id="PTHR45953:SF1">
    <property type="entry name" value="IDURONATE 2-SULFATASE"/>
    <property type="match status" value="1"/>
</dbReference>
<dbReference type="PANTHER" id="PTHR45953">
    <property type="entry name" value="IDURONATE 2-SULFATASE"/>
    <property type="match status" value="1"/>
</dbReference>
<dbReference type="InterPro" id="IPR017850">
    <property type="entry name" value="Alkaline_phosphatase_core_sf"/>
</dbReference>
<gene>
    <name evidence="4" type="ORF">JMJ55_13490</name>
</gene>
<organism evidence="4 5">
    <name type="scientific">Belnapia mucosa</name>
    <dbReference type="NCBI Taxonomy" id="2804532"/>
    <lineage>
        <taxon>Bacteria</taxon>
        <taxon>Pseudomonadati</taxon>
        <taxon>Pseudomonadota</taxon>
        <taxon>Alphaproteobacteria</taxon>
        <taxon>Acetobacterales</taxon>
        <taxon>Roseomonadaceae</taxon>
        <taxon>Belnapia</taxon>
    </lineage>
</organism>
<dbReference type="Pfam" id="PF00884">
    <property type="entry name" value="Sulfatase"/>
    <property type="match status" value="1"/>
</dbReference>
<proteinExistence type="predicted"/>
<comment type="caution">
    <text evidence="4">The sequence shown here is derived from an EMBL/GenBank/DDBJ whole genome shotgun (WGS) entry which is preliminary data.</text>
</comment>
<evidence type="ECO:0000259" key="3">
    <source>
        <dbReference type="Pfam" id="PF00884"/>
    </source>
</evidence>
<keyword evidence="2" id="KW-0378">Hydrolase</keyword>